<name>A0A7C9JJ68_9BACT</name>
<comment type="caution">
    <text evidence="1">The sequence shown here is derived from an EMBL/GenBank/DDBJ whole genome shotgun (WGS) entry which is preliminary data.</text>
</comment>
<evidence type="ECO:0000313" key="1">
    <source>
        <dbReference type="EMBL" id="NBI34542.1"/>
    </source>
</evidence>
<proteinExistence type="predicted"/>
<organism evidence="1">
    <name type="scientific">Muribaculaceae bacterium Z82</name>
    <dbReference type="NCBI Taxonomy" id="2304548"/>
    <lineage>
        <taxon>Bacteria</taxon>
        <taxon>Pseudomonadati</taxon>
        <taxon>Bacteroidota</taxon>
        <taxon>Bacteroidia</taxon>
        <taxon>Bacteroidales</taxon>
        <taxon>Muribaculaceae</taxon>
    </lineage>
</organism>
<accession>A0A7C9JJ68</accession>
<gene>
    <name evidence="1" type="ORF">D1639_05760</name>
</gene>
<reference evidence="1" key="1">
    <citation type="submission" date="2018-08" db="EMBL/GenBank/DDBJ databases">
        <title>Murine metabolic-syndrome-specific gut microbial biobank.</title>
        <authorList>
            <person name="Liu C."/>
        </authorList>
    </citation>
    <scope>NUCLEOTIDE SEQUENCE [LARGE SCALE GENOMIC DNA]</scope>
    <source>
        <strain evidence="1">Z82</strain>
    </source>
</reference>
<sequence length="101" mass="11602">MGTAVCEPIYSSTALATRQREVKNDAAKSVVHITENGNGAFIFCSEEVFARRIQEAKEEARYELEMEYLLFRAQQDFGEGRYSEDVEDFCNRMRAARYGND</sequence>
<protein>
    <recommendedName>
        <fullName evidence="2">Type II toxin-antitoxin system Phd/YefM family antitoxin</fullName>
    </recommendedName>
</protein>
<dbReference type="AlphaFoldDB" id="A0A7C9JJ68"/>
<dbReference type="EMBL" id="QWKH01000032">
    <property type="protein sequence ID" value="NBI34542.1"/>
    <property type="molecule type" value="Genomic_DNA"/>
</dbReference>
<evidence type="ECO:0008006" key="2">
    <source>
        <dbReference type="Google" id="ProtNLM"/>
    </source>
</evidence>